<dbReference type="GO" id="GO:0005829">
    <property type="term" value="C:cytosol"/>
    <property type="evidence" value="ECO:0007669"/>
    <property type="project" value="TreeGrafter"/>
</dbReference>
<dbReference type="Proteomes" id="UP000197138">
    <property type="component" value="Unassembled WGS sequence"/>
</dbReference>
<dbReference type="GO" id="GO:0140662">
    <property type="term" value="F:ATP-dependent protein folding chaperone"/>
    <property type="evidence" value="ECO:0007669"/>
    <property type="project" value="InterPro"/>
</dbReference>
<evidence type="ECO:0000256" key="1">
    <source>
        <dbReference type="ARBA" id="ARBA00022741"/>
    </source>
</evidence>
<comment type="caution">
    <text evidence="3">The sequence shown here is derived from an EMBL/GenBank/DDBJ whole genome shotgun (WGS) entry which is preliminary data.</text>
</comment>
<dbReference type="InterPro" id="IPR013126">
    <property type="entry name" value="Hsp_70_fam"/>
</dbReference>
<gene>
    <name evidence="3" type="ORF">CDL15_Pgr028436</name>
</gene>
<organism evidence="3 4">
    <name type="scientific">Punica granatum</name>
    <name type="common">Pomegranate</name>
    <dbReference type="NCBI Taxonomy" id="22663"/>
    <lineage>
        <taxon>Eukaryota</taxon>
        <taxon>Viridiplantae</taxon>
        <taxon>Streptophyta</taxon>
        <taxon>Embryophyta</taxon>
        <taxon>Tracheophyta</taxon>
        <taxon>Spermatophyta</taxon>
        <taxon>Magnoliopsida</taxon>
        <taxon>eudicotyledons</taxon>
        <taxon>Gunneridae</taxon>
        <taxon>Pentapetalae</taxon>
        <taxon>rosids</taxon>
        <taxon>malvids</taxon>
        <taxon>Myrtales</taxon>
        <taxon>Lythraceae</taxon>
        <taxon>Punica</taxon>
    </lineage>
</organism>
<protein>
    <submittedName>
        <fullName evidence="3">Uncharacterized protein</fullName>
    </submittedName>
</protein>
<proteinExistence type="predicted"/>
<evidence type="ECO:0000313" key="4">
    <source>
        <dbReference type="Proteomes" id="UP000197138"/>
    </source>
</evidence>
<dbReference type="SUPFAM" id="SSF100934">
    <property type="entry name" value="Heat shock protein 70kD (HSP70), C-terminal subdomain"/>
    <property type="match status" value="1"/>
</dbReference>
<sequence>MRKLEVPVNEKRDGGISEVDLAEFKEKEAQLAEQDRIIEQTKERKNALESYVYETWNKVPFKFEPKP</sequence>
<dbReference type="EMBL" id="MTKT01005384">
    <property type="protein sequence ID" value="OWM67573.1"/>
    <property type="molecule type" value="Genomic_DNA"/>
</dbReference>
<dbReference type="PANTHER" id="PTHR45639">
    <property type="entry name" value="HSC70CB, ISOFORM G-RELATED"/>
    <property type="match status" value="1"/>
</dbReference>
<dbReference type="AlphaFoldDB" id="A0A218W4V8"/>
<dbReference type="InterPro" id="IPR029048">
    <property type="entry name" value="HSP70_C_sf"/>
</dbReference>
<keyword evidence="2" id="KW-0067">ATP-binding</keyword>
<dbReference type="PANTHER" id="PTHR45639:SF10">
    <property type="entry name" value="HEAT SHOCK 70 KDA PROTEIN 16 ISOFORM X1"/>
    <property type="match status" value="1"/>
</dbReference>
<accession>A0A218W4V8</accession>
<evidence type="ECO:0000256" key="2">
    <source>
        <dbReference type="ARBA" id="ARBA00022840"/>
    </source>
</evidence>
<reference evidence="4" key="1">
    <citation type="journal article" date="2017" name="Plant J.">
        <title>The pomegranate (Punica granatum L.) genome and the genomics of punicalagin biosynthesis.</title>
        <authorList>
            <person name="Qin G."/>
            <person name="Xu C."/>
            <person name="Ming R."/>
            <person name="Tang H."/>
            <person name="Guyot R."/>
            <person name="Kramer E.M."/>
            <person name="Hu Y."/>
            <person name="Yi X."/>
            <person name="Qi Y."/>
            <person name="Xu X."/>
            <person name="Gao Z."/>
            <person name="Pan H."/>
            <person name="Jian J."/>
            <person name="Tian Y."/>
            <person name="Yue Z."/>
            <person name="Xu Y."/>
        </authorList>
    </citation>
    <scope>NUCLEOTIDE SEQUENCE [LARGE SCALE GENOMIC DNA]</scope>
    <source>
        <strain evidence="4">cv. Dabenzi</strain>
    </source>
</reference>
<dbReference type="GO" id="GO:0005524">
    <property type="term" value="F:ATP binding"/>
    <property type="evidence" value="ECO:0007669"/>
    <property type="project" value="UniProtKB-KW"/>
</dbReference>
<name>A0A218W4V8_PUNGR</name>
<dbReference type="GO" id="GO:0005634">
    <property type="term" value="C:nucleus"/>
    <property type="evidence" value="ECO:0007669"/>
    <property type="project" value="TreeGrafter"/>
</dbReference>
<dbReference type="Gene3D" id="1.20.1270.10">
    <property type="match status" value="1"/>
</dbReference>
<evidence type="ECO:0000313" key="3">
    <source>
        <dbReference type="EMBL" id="OWM67573.1"/>
    </source>
</evidence>
<keyword evidence="1" id="KW-0547">Nucleotide-binding</keyword>